<feature type="region of interest" description="Disordered" evidence="5">
    <location>
        <begin position="443"/>
        <end position="513"/>
    </location>
</feature>
<dbReference type="SMART" id="SM00209">
    <property type="entry name" value="TSP1"/>
    <property type="match status" value="3"/>
</dbReference>
<evidence type="ECO:0000256" key="2">
    <source>
        <dbReference type="ARBA" id="ARBA00022525"/>
    </source>
</evidence>
<evidence type="ECO:0000256" key="4">
    <source>
        <dbReference type="ARBA" id="ARBA00022737"/>
    </source>
</evidence>
<dbReference type="Pfam" id="PF08686">
    <property type="entry name" value="PLAC"/>
    <property type="match status" value="1"/>
</dbReference>
<feature type="region of interest" description="Disordered" evidence="5">
    <location>
        <begin position="542"/>
        <end position="564"/>
    </location>
</feature>
<feature type="compositionally biased region" description="Basic and acidic residues" evidence="5">
    <location>
        <begin position="170"/>
        <end position="181"/>
    </location>
</feature>
<dbReference type="InterPro" id="IPR000884">
    <property type="entry name" value="TSP1_rpt"/>
</dbReference>
<dbReference type="Gene3D" id="2.20.100.10">
    <property type="entry name" value="Thrombospondin type-1 (TSP1) repeat"/>
    <property type="match status" value="1"/>
</dbReference>
<dbReference type="InterPro" id="IPR050439">
    <property type="entry name" value="ADAMTS_ADAMTS-like"/>
</dbReference>
<dbReference type="CDD" id="cd00096">
    <property type="entry name" value="Ig"/>
    <property type="match status" value="1"/>
</dbReference>
<reference evidence="9" key="1">
    <citation type="submission" date="2025-08" db="UniProtKB">
        <authorList>
            <consortium name="RefSeq"/>
        </authorList>
    </citation>
    <scope>IDENTIFICATION</scope>
</reference>
<dbReference type="InterPro" id="IPR036383">
    <property type="entry name" value="TSP1_rpt_sf"/>
</dbReference>
<dbReference type="Pfam" id="PF19030">
    <property type="entry name" value="TSP1_ADAMTS"/>
    <property type="match status" value="2"/>
</dbReference>
<dbReference type="KEGG" id="dci:103506990"/>
<evidence type="ECO:0000259" key="6">
    <source>
        <dbReference type="PROSITE" id="PS50835"/>
    </source>
</evidence>
<evidence type="ECO:0000256" key="5">
    <source>
        <dbReference type="SAM" id="MobiDB-lite"/>
    </source>
</evidence>
<name>A0A3Q0IT62_DIACI</name>
<protein>
    <submittedName>
        <fullName evidence="9">Uncharacterized protein LOC103506990</fullName>
    </submittedName>
</protein>
<dbReference type="GeneID" id="103506990"/>
<dbReference type="GO" id="GO:0005576">
    <property type="term" value="C:extracellular region"/>
    <property type="evidence" value="ECO:0007669"/>
    <property type="project" value="UniProtKB-SubCell"/>
</dbReference>
<dbReference type="InterPro" id="IPR013783">
    <property type="entry name" value="Ig-like_fold"/>
</dbReference>
<dbReference type="SUPFAM" id="SSF48726">
    <property type="entry name" value="Immunoglobulin"/>
    <property type="match status" value="1"/>
</dbReference>
<evidence type="ECO:0000313" key="9">
    <source>
        <dbReference type="RefSeq" id="XP_026677550.1"/>
    </source>
</evidence>
<dbReference type="Pfam" id="PF07679">
    <property type="entry name" value="I-set"/>
    <property type="match status" value="1"/>
</dbReference>
<accession>A0A3Q0IT62</accession>
<dbReference type="RefSeq" id="XP_026677550.1">
    <property type="nucleotide sequence ID" value="XM_026821749.1"/>
</dbReference>
<keyword evidence="3" id="KW-0732">Signal</keyword>
<evidence type="ECO:0000313" key="8">
    <source>
        <dbReference type="Proteomes" id="UP000079169"/>
    </source>
</evidence>
<feature type="compositionally biased region" description="Polar residues" evidence="5">
    <location>
        <begin position="415"/>
        <end position="429"/>
    </location>
</feature>
<dbReference type="SMART" id="SM00408">
    <property type="entry name" value="IGc2"/>
    <property type="match status" value="1"/>
</dbReference>
<dbReference type="SUPFAM" id="SSF82895">
    <property type="entry name" value="TSP-1 type 1 repeat"/>
    <property type="match status" value="2"/>
</dbReference>
<dbReference type="InterPro" id="IPR003598">
    <property type="entry name" value="Ig_sub2"/>
</dbReference>
<gene>
    <name evidence="9" type="primary">LOC103506990</name>
</gene>
<feature type="compositionally biased region" description="Basic and acidic residues" evidence="5">
    <location>
        <begin position="300"/>
        <end position="368"/>
    </location>
</feature>
<dbReference type="AlphaFoldDB" id="A0A3Q0IT62"/>
<keyword evidence="2" id="KW-0964">Secreted</keyword>
<feature type="domain" description="PLAC" evidence="7">
    <location>
        <begin position="834"/>
        <end position="871"/>
    </location>
</feature>
<feature type="compositionally biased region" description="Polar residues" evidence="5">
    <location>
        <begin position="379"/>
        <end position="393"/>
    </location>
</feature>
<organism evidence="8 9">
    <name type="scientific">Diaphorina citri</name>
    <name type="common">Asian citrus psyllid</name>
    <dbReference type="NCBI Taxonomy" id="121845"/>
    <lineage>
        <taxon>Eukaryota</taxon>
        <taxon>Metazoa</taxon>
        <taxon>Ecdysozoa</taxon>
        <taxon>Arthropoda</taxon>
        <taxon>Hexapoda</taxon>
        <taxon>Insecta</taxon>
        <taxon>Pterygota</taxon>
        <taxon>Neoptera</taxon>
        <taxon>Paraneoptera</taxon>
        <taxon>Hemiptera</taxon>
        <taxon>Sternorrhyncha</taxon>
        <taxon>Psylloidea</taxon>
        <taxon>Psyllidae</taxon>
        <taxon>Diaphorininae</taxon>
        <taxon>Diaphorina</taxon>
    </lineage>
</organism>
<evidence type="ECO:0000256" key="3">
    <source>
        <dbReference type="ARBA" id="ARBA00022729"/>
    </source>
</evidence>
<feature type="region of interest" description="Disordered" evidence="5">
    <location>
        <begin position="274"/>
        <end position="293"/>
    </location>
</feature>
<dbReference type="InterPro" id="IPR013098">
    <property type="entry name" value="Ig_I-set"/>
</dbReference>
<feature type="compositionally biased region" description="Low complexity" evidence="5">
    <location>
        <begin position="496"/>
        <end position="505"/>
    </location>
</feature>
<dbReference type="PROSITE" id="PS50092">
    <property type="entry name" value="TSP1"/>
    <property type="match status" value="1"/>
</dbReference>
<dbReference type="InterPro" id="IPR010909">
    <property type="entry name" value="PLAC"/>
</dbReference>
<evidence type="ECO:0000259" key="7">
    <source>
        <dbReference type="PROSITE" id="PS50900"/>
    </source>
</evidence>
<keyword evidence="8" id="KW-1185">Reference proteome</keyword>
<keyword evidence="4" id="KW-0677">Repeat</keyword>
<comment type="subcellular location">
    <subcellularLocation>
        <location evidence="1">Secreted</location>
    </subcellularLocation>
</comment>
<dbReference type="PaxDb" id="121845-A0A3Q0IT62"/>
<feature type="region of interest" description="Disordered" evidence="5">
    <location>
        <begin position="146"/>
        <end position="237"/>
    </location>
</feature>
<dbReference type="Gene3D" id="2.60.40.10">
    <property type="entry name" value="Immunoglobulins"/>
    <property type="match status" value="1"/>
</dbReference>
<dbReference type="InterPro" id="IPR036179">
    <property type="entry name" value="Ig-like_dom_sf"/>
</dbReference>
<dbReference type="PROSITE" id="PS50900">
    <property type="entry name" value="PLAC"/>
    <property type="match status" value="1"/>
</dbReference>
<dbReference type="InterPro" id="IPR007110">
    <property type="entry name" value="Ig-like_dom"/>
</dbReference>
<dbReference type="STRING" id="121845.A0A3Q0IT62"/>
<feature type="region of interest" description="Disordered" evidence="5">
    <location>
        <begin position="300"/>
        <end position="429"/>
    </location>
</feature>
<dbReference type="PANTHER" id="PTHR13723:SF306">
    <property type="entry name" value="PEPTIDASE M12B DOMAIN-CONTAINING PROTEIN"/>
    <property type="match status" value="1"/>
</dbReference>
<feature type="compositionally biased region" description="Polar residues" evidence="5">
    <location>
        <begin position="219"/>
        <end position="229"/>
    </location>
</feature>
<feature type="domain" description="Ig-like" evidence="6">
    <location>
        <begin position="51"/>
        <end position="134"/>
    </location>
</feature>
<sequence length="872" mass="97291">MAQRHIVNRLPEQCPKHRPVDKRPCNTKPCASEISRPFIAIDNTTFIQHDPDQVKVHLKVGNHATVYYNTQLKIKCPVHQFDRSKIKWIKDGQIIRRGKNYKISKKGALKIVRVTFQDDGVFTCKAGQSGADITIAVKPKSGVFINSEELPHGDGSPADPALIEPGKSPLRYDPEDSHEKNPTGVRKSTPAPYQERKRKPSVVGRGTTTPTPAQDWDNRTNGHNASSDTPEGPAKSGAARLLPTFRSLLSHLQTLLPFQVYAGVRGHDAHLTDDNKPDAAWHEPARPAERDDVNAARKMSGEELRHDEKGGEVTRDQETKRQETNGREIIPETSGREIKHETSGQEIKFREIIGQESSRETSGKEIKGQEIIGQESSRKTSGQELSWIGQNPNERSEENDSRMSSSKNDLKNDPTNDALTKNPSINNYATNADFTKNLSINNSATKDSSKKESIKHGFAQNGGKHERKTKKSAKNGTRTGVKRHRNRTKDDDSRGQGHQIRQGHQNLTSNAKDPNFGGLLSSLDLNPNTKDIRHVDNIVEEKQDGGIQNGGETQDGGSIHHLQNGDGSDDNNTYYIIYILFRCAPLTAWLLITTFSSIIISDVHLLDSEDGILPLPLFPLALAQTDQRFGSDDEEMGEEFILGKGSRQNLKFEWAVTDWSKCSQPCGGNGYRMRAAHCMAVLHNRTRNVDAALCIDAGLTAVPVIEACGARYCPVWKTGLWEACDAAQCFTWNTAMQTRTIWCEAENGTHLNGSYCEHDITPVTRQECYNDLCKGVWRVGEWSDCSAPCEGDGMKYRILQCVWYGTRRPAGNACRDQTRPSVMKICRGSPCTANNAKCEDRSRYCRNVRKMNLCKLERYQKECCSSCKQSTL</sequence>
<evidence type="ECO:0000256" key="1">
    <source>
        <dbReference type="ARBA" id="ARBA00004613"/>
    </source>
</evidence>
<dbReference type="Proteomes" id="UP000079169">
    <property type="component" value="Unplaced"/>
</dbReference>
<dbReference type="PROSITE" id="PS50835">
    <property type="entry name" value="IG_LIKE"/>
    <property type="match status" value="1"/>
</dbReference>
<proteinExistence type="predicted"/>
<dbReference type="PANTHER" id="PTHR13723">
    <property type="entry name" value="ADAMTS A DISINTEGRIN AND METALLOPROTEASE WITH THROMBOSPONDIN MOTIFS PROTEASE"/>
    <property type="match status" value="1"/>
</dbReference>